<dbReference type="PANTHER" id="PTHR13510:SF44">
    <property type="entry name" value="RABENOSYN-5"/>
    <property type="match status" value="1"/>
</dbReference>
<dbReference type="InterPro" id="IPR052727">
    <property type="entry name" value="Rab4/Rab5_effector"/>
</dbReference>
<feature type="region of interest" description="Disordered" evidence="5">
    <location>
        <begin position="284"/>
        <end position="331"/>
    </location>
</feature>
<comment type="caution">
    <text evidence="7">The sequence shown here is derived from an EMBL/GenBank/DDBJ whole genome shotgun (WGS) entry which is preliminary data.</text>
</comment>
<feature type="domain" description="FYVE-type" evidence="6">
    <location>
        <begin position="459"/>
        <end position="562"/>
    </location>
</feature>
<feature type="compositionally biased region" description="Low complexity" evidence="5">
    <location>
        <begin position="191"/>
        <end position="208"/>
    </location>
</feature>
<keyword evidence="1" id="KW-0479">Metal-binding</keyword>
<feature type="region of interest" description="Disordered" evidence="5">
    <location>
        <begin position="82"/>
        <end position="101"/>
    </location>
</feature>
<accession>A0AAW0GRL7</accession>
<dbReference type="InterPro" id="IPR017455">
    <property type="entry name" value="Znf_FYVE-rel"/>
</dbReference>
<feature type="compositionally biased region" description="Low complexity" evidence="5">
    <location>
        <begin position="152"/>
        <end position="169"/>
    </location>
</feature>
<evidence type="ECO:0000256" key="4">
    <source>
        <dbReference type="PROSITE-ProRule" id="PRU00091"/>
    </source>
</evidence>
<protein>
    <recommendedName>
        <fullName evidence="6">FYVE-type domain-containing protein</fullName>
    </recommendedName>
</protein>
<keyword evidence="3" id="KW-0862">Zinc</keyword>
<dbReference type="GO" id="GO:0008270">
    <property type="term" value="F:zinc ion binding"/>
    <property type="evidence" value="ECO:0007669"/>
    <property type="project" value="UniProtKB-KW"/>
</dbReference>
<dbReference type="CDD" id="cd15737">
    <property type="entry name" value="FYVE2_Vac1p_like"/>
    <property type="match status" value="1"/>
</dbReference>
<dbReference type="SMART" id="SM00064">
    <property type="entry name" value="FYVE"/>
    <property type="match status" value="1"/>
</dbReference>
<feature type="compositionally biased region" description="Low complexity" evidence="5">
    <location>
        <begin position="297"/>
        <end position="329"/>
    </location>
</feature>
<feature type="compositionally biased region" description="Polar residues" evidence="5">
    <location>
        <begin position="20"/>
        <end position="30"/>
    </location>
</feature>
<dbReference type="InterPro" id="IPR013083">
    <property type="entry name" value="Znf_RING/FYVE/PHD"/>
</dbReference>
<dbReference type="InterPro" id="IPR021565">
    <property type="entry name" value="Rbsn_Rab-bd"/>
</dbReference>
<dbReference type="InterPro" id="IPR011011">
    <property type="entry name" value="Znf_FYVE_PHD"/>
</dbReference>
<feature type="compositionally biased region" description="Basic and acidic residues" evidence="5">
    <location>
        <begin position="387"/>
        <end position="400"/>
    </location>
</feature>
<evidence type="ECO:0000313" key="8">
    <source>
        <dbReference type="Proteomes" id="UP001385951"/>
    </source>
</evidence>
<feature type="region of interest" description="Disordered" evidence="5">
    <location>
        <begin position="124"/>
        <end position="241"/>
    </location>
</feature>
<evidence type="ECO:0000256" key="1">
    <source>
        <dbReference type="ARBA" id="ARBA00022723"/>
    </source>
</evidence>
<dbReference type="Pfam" id="PF11464">
    <property type="entry name" value="Rbsn"/>
    <property type="match status" value="1"/>
</dbReference>
<dbReference type="Gene3D" id="4.10.860.20">
    <property type="entry name" value="Rabenosyn, Rab binding domain"/>
    <property type="match status" value="1"/>
</dbReference>
<dbReference type="Gene3D" id="3.30.40.10">
    <property type="entry name" value="Zinc/RING finger domain, C3HC4 (zinc finger)"/>
    <property type="match status" value="1"/>
</dbReference>
<organism evidence="7 8">
    <name type="scientific">Cerrena zonata</name>
    <dbReference type="NCBI Taxonomy" id="2478898"/>
    <lineage>
        <taxon>Eukaryota</taxon>
        <taxon>Fungi</taxon>
        <taxon>Dikarya</taxon>
        <taxon>Basidiomycota</taxon>
        <taxon>Agaricomycotina</taxon>
        <taxon>Agaricomycetes</taxon>
        <taxon>Polyporales</taxon>
        <taxon>Cerrenaceae</taxon>
        <taxon>Cerrena</taxon>
    </lineage>
</organism>
<dbReference type="SUPFAM" id="SSF57903">
    <property type="entry name" value="FYVE/PHD zinc finger"/>
    <property type="match status" value="1"/>
</dbReference>
<dbReference type="SUPFAM" id="SSF140125">
    <property type="entry name" value="Rabenosyn-5 Rab-binding domain-like"/>
    <property type="match status" value="1"/>
</dbReference>
<dbReference type="EMBL" id="JASBNA010000003">
    <property type="protein sequence ID" value="KAK7693695.1"/>
    <property type="molecule type" value="Genomic_DNA"/>
</dbReference>
<keyword evidence="2 4" id="KW-0863">Zinc-finger</keyword>
<dbReference type="Proteomes" id="UP001385951">
    <property type="component" value="Unassembled WGS sequence"/>
</dbReference>
<evidence type="ECO:0000256" key="2">
    <source>
        <dbReference type="ARBA" id="ARBA00022771"/>
    </source>
</evidence>
<dbReference type="AlphaFoldDB" id="A0AAW0GRL7"/>
<evidence type="ECO:0000259" key="6">
    <source>
        <dbReference type="PROSITE" id="PS50178"/>
    </source>
</evidence>
<evidence type="ECO:0000313" key="7">
    <source>
        <dbReference type="EMBL" id="KAK7693695.1"/>
    </source>
</evidence>
<dbReference type="PROSITE" id="PS50178">
    <property type="entry name" value="ZF_FYVE"/>
    <property type="match status" value="1"/>
</dbReference>
<evidence type="ECO:0000256" key="5">
    <source>
        <dbReference type="SAM" id="MobiDB-lite"/>
    </source>
</evidence>
<feature type="region of interest" description="Disordered" evidence="5">
    <location>
        <begin position="387"/>
        <end position="411"/>
    </location>
</feature>
<reference evidence="7 8" key="1">
    <citation type="submission" date="2022-09" db="EMBL/GenBank/DDBJ databases">
        <authorList>
            <person name="Palmer J.M."/>
        </authorList>
    </citation>
    <scope>NUCLEOTIDE SEQUENCE [LARGE SCALE GENOMIC DNA]</scope>
    <source>
        <strain evidence="7 8">DSM 7382</strain>
    </source>
</reference>
<dbReference type="PANTHER" id="PTHR13510">
    <property type="entry name" value="FYVE-FINGER-CONTAINING RAB5 EFFECTOR PROTEIN RABENOSYN-5-RELATED"/>
    <property type="match status" value="1"/>
</dbReference>
<dbReference type="InterPro" id="IPR036531">
    <property type="entry name" value="Rbsn_Rab-bd_sf"/>
</dbReference>
<gene>
    <name evidence="7" type="ORF">QCA50_003266</name>
</gene>
<feature type="region of interest" description="Disordered" evidence="5">
    <location>
        <begin position="1"/>
        <end position="44"/>
    </location>
</feature>
<proteinExistence type="predicted"/>
<feature type="compositionally biased region" description="Low complexity" evidence="5">
    <location>
        <begin position="215"/>
        <end position="241"/>
    </location>
</feature>
<dbReference type="Pfam" id="PF01363">
    <property type="entry name" value="FYVE"/>
    <property type="match status" value="1"/>
</dbReference>
<evidence type="ECO:0000256" key="3">
    <source>
        <dbReference type="ARBA" id="ARBA00022833"/>
    </source>
</evidence>
<keyword evidence="8" id="KW-1185">Reference proteome</keyword>
<sequence>METPPYVPYQAYRSKRHSKTPSNPQVYTPNVSPPPQAKPPAIQGNGLALSEPAVLQHKDILGDPEKTLSSIDIPSRLTERPVSMTGSIPQHHEPPPPLAINVIASQEPTNEGVLSDSPATVISTALNGIPSSPTSPAPTLPSASERPQSNGKASESGEASVASSSTSSPGPSPRPSPAASKRVSTFRHVPLRPASARPPAVSSPLRPAGTHARTSSNLSSSSRYLVGTPEPRSRPTSTTTTPLLAPYAERALPTIPLMDLHQATIIAQSPDTIHRRLPSITTLPVIPPTRSSSLAVPTTSPSSGISPPGSQNMTPASALSPASSSSSLPTIRQERAQAPYSAGFQPKGCTRYRTDEFLAARKASRDNGRIERTRLERRLEKLINLHFPHPDTQKEREPHGRPGPGQQNRRQSSFFDLTFEDLRTKSVSDLWKGAVTPSTPGGRMDTRASEQAITPWENDADVSQCPICRASFHPITNRKHHCRLCGKIICSLPIKYPQRPQPCSLLFVADPITGAVEEVKEGVDYGVRKRTTSVSQGKGKGKEPALTDEEKFLKGVRICNECRPVILRKQYLHEFHHIPVFSKLYDAFIALEKEIEEALPQFQELVLSLSNEERPAPEASAARKRLLDAFGQYDALAKRIQRIPCPGGPGSSQSRVQAAIIARANNFLQKNMFPLQALPKPKPKRTSETPSKIAAEEHTQQLVDPDSDVAHALQPLLEQEALLESFVEEAKARRKFEDVKTLKSNLAEIRIEIDRMMANADERESYKPKQ</sequence>
<name>A0AAW0GRL7_9APHY</name>
<dbReference type="InterPro" id="IPR000306">
    <property type="entry name" value="Znf_FYVE"/>
</dbReference>